<reference evidence="8" key="1">
    <citation type="journal article" date="2021" name="Sci. Adv.">
        <title>The American lobster genome reveals insights on longevity, neural, and immune adaptations.</title>
        <authorList>
            <person name="Polinski J.M."/>
            <person name="Zimin A.V."/>
            <person name="Clark K.F."/>
            <person name="Kohn A.B."/>
            <person name="Sadowski N."/>
            <person name="Timp W."/>
            <person name="Ptitsyn A."/>
            <person name="Khanna P."/>
            <person name="Romanova D.Y."/>
            <person name="Williams P."/>
            <person name="Greenwood S.J."/>
            <person name="Moroz L.L."/>
            <person name="Walt D.R."/>
            <person name="Bodnar A.G."/>
        </authorList>
    </citation>
    <scope>NUCLEOTIDE SEQUENCE</scope>
    <source>
        <strain evidence="8">GMGI-L3</strain>
    </source>
</reference>
<accession>A0A8J5K1C0</accession>
<feature type="domain" description="Major facilitator superfamily (MFS) profile" evidence="7">
    <location>
        <begin position="1"/>
        <end position="436"/>
    </location>
</feature>
<feature type="transmembrane region" description="Helical" evidence="6">
    <location>
        <begin position="348"/>
        <end position="371"/>
    </location>
</feature>
<evidence type="ECO:0000259" key="7">
    <source>
        <dbReference type="PROSITE" id="PS50850"/>
    </source>
</evidence>
<dbReference type="GO" id="GO:0016020">
    <property type="term" value="C:membrane"/>
    <property type="evidence" value="ECO:0007669"/>
    <property type="project" value="UniProtKB-SubCell"/>
</dbReference>
<dbReference type="CDD" id="cd17317">
    <property type="entry name" value="MFS_SLC22"/>
    <property type="match status" value="1"/>
</dbReference>
<dbReference type="Gene3D" id="1.20.1250.20">
    <property type="entry name" value="MFS general substrate transporter like domains"/>
    <property type="match status" value="1"/>
</dbReference>
<dbReference type="InterPro" id="IPR036259">
    <property type="entry name" value="MFS_trans_sf"/>
</dbReference>
<dbReference type="Proteomes" id="UP000747542">
    <property type="component" value="Unassembled WGS sequence"/>
</dbReference>
<dbReference type="Pfam" id="PF00083">
    <property type="entry name" value="Sugar_tr"/>
    <property type="match status" value="2"/>
</dbReference>
<dbReference type="InterPro" id="IPR020846">
    <property type="entry name" value="MFS_dom"/>
</dbReference>
<keyword evidence="9" id="KW-1185">Reference proteome</keyword>
<feature type="transmembrane region" description="Helical" evidence="6">
    <location>
        <begin position="122"/>
        <end position="140"/>
    </location>
</feature>
<feature type="transmembrane region" description="Helical" evidence="6">
    <location>
        <begin position="383"/>
        <end position="406"/>
    </location>
</feature>
<proteinExistence type="predicted"/>
<dbReference type="AlphaFoldDB" id="A0A8J5K1C0"/>
<dbReference type="PROSITE" id="PS50850">
    <property type="entry name" value="MFS"/>
    <property type="match status" value="1"/>
</dbReference>
<gene>
    <name evidence="8" type="primary">Orct-L10</name>
    <name evidence="8" type="ORF">Hamer_G013026</name>
</gene>
<keyword evidence="2 6" id="KW-0812">Transmembrane</keyword>
<feature type="transmembrane region" description="Helical" evidence="6">
    <location>
        <begin position="147"/>
        <end position="166"/>
    </location>
</feature>
<dbReference type="PANTHER" id="PTHR24064">
    <property type="entry name" value="SOLUTE CARRIER FAMILY 22 MEMBER"/>
    <property type="match status" value="1"/>
</dbReference>
<feature type="transmembrane region" description="Helical" evidence="6">
    <location>
        <begin position="89"/>
        <end position="110"/>
    </location>
</feature>
<sequence>MFVYLARCRLPWESDNATFPLDDLMKNVSLPWDDQKMGYDQCHMWSDVTLEPPARPNDSQKLNCDAIVYDTSKYQTSAVIDYQLVCERAWLRATVQSVFMVGMLVGSYLFGDLSDRFGRKPVFLSALVLMVVVGLGQAVIPDYYVLTILRFILGASLQGVFLVAYVMAMELVGKKRRVLVGVLAQAFYTLGFFTAAALAWKSSRWLITKGRISEARIILEKAAKVNKKEVTEDAMLQALEVSGVGKDGGKGNFFDLFRYPNLRKKTINLFFNWFVNSGVYYGLSLNTGNLGGNDYINFVISGAVELPAHAMTIFLLDRVGRRIPLCVFLCLGGLALLSTMFIPSGLPWLVITLAMTGKLCITASYAIVYVLTAEIFPTVVRNVGVGSSSMVARVGGALAPFINVLGDQWQPLPLLIFGSMSLSAGVLTLLLPETLGQQLPETIKDGENFDKKWKSDETTAKGGAEQLEVLRESQQDAPISPQDQQVKQEGQLLNPSDVAI</sequence>
<feature type="transmembrane region" description="Helical" evidence="6">
    <location>
        <begin position="323"/>
        <end position="342"/>
    </location>
</feature>
<comment type="caution">
    <text evidence="8">The sequence shown here is derived from an EMBL/GenBank/DDBJ whole genome shotgun (WGS) entry which is preliminary data.</text>
</comment>
<feature type="compositionally biased region" description="Polar residues" evidence="5">
    <location>
        <begin position="475"/>
        <end position="494"/>
    </location>
</feature>
<evidence type="ECO:0000256" key="5">
    <source>
        <dbReference type="SAM" id="MobiDB-lite"/>
    </source>
</evidence>
<evidence type="ECO:0000256" key="6">
    <source>
        <dbReference type="SAM" id="Phobius"/>
    </source>
</evidence>
<protein>
    <submittedName>
        <fullName evidence="8">Organic cation transporter protein-like 10</fullName>
    </submittedName>
</protein>
<feature type="transmembrane region" description="Helical" evidence="6">
    <location>
        <begin position="412"/>
        <end position="431"/>
    </location>
</feature>
<keyword evidence="4 6" id="KW-0472">Membrane</keyword>
<organism evidence="8 9">
    <name type="scientific">Homarus americanus</name>
    <name type="common">American lobster</name>
    <dbReference type="NCBI Taxonomy" id="6706"/>
    <lineage>
        <taxon>Eukaryota</taxon>
        <taxon>Metazoa</taxon>
        <taxon>Ecdysozoa</taxon>
        <taxon>Arthropoda</taxon>
        <taxon>Crustacea</taxon>
        <taxon>Multicrustacea</taxon>
        <taxon>Malacostraca</taxon>
        <taxon>Eumalacostraca</taxon>
        <taxon>Eucarida</taxon>
        <taxon>Decapoda</taxon>
        <taxon>Pleocyemata</taxon>
        <taxon>Astacidea</taxon>
        <taxon>Nephropoidea</taxon>
        <taxon>Nephropidae</taxon>
        <taxon>Homarus</taxon>
    </lineage>
</organism>
<feature type="region of interest" description="Disordered" evidence="5">
    <location>
        <begin position="472"/>
        <end position="500"/>
    </location>
</feature>
<evidence type="ECO:0000256" key="4">
    <source>
        <dbReference type="ARBA" id="ARBA00023136"/>
    </source>
</evidence>
<comment type="subcellular location">
    <subcellularLocation>
        <location evidence="1">Membrane</location>
        <topology evidence="1">Multi-pass membrane protein</topology>
    </subcellularLocation>
</comment>
<evidence type="ECO:0000313" key="9">
    <source>
        <dbReference type="Proteomes" id="UP000747542"/>
    </source>
</evidence>
<feature type="transmembrane region" description="Helical" evidence="6">
    <location>
        <begin position="295"/>
        <end position="316"/>
    </location>
</feature>
<name>A0A8J5K1C0_HOMAM</name>
<keyword evidence="3 6" id="KW-1133">Transmembrane helix</keyword>
<evidence type="ECO:0000256" key="2">
    <source>
        <dbReference type="ARBA" id="ARBA00022692"/>
    </source>
</evidence>
<feature type="transmembrane region" description="Helical" evidence="6">
    <location>
        <begin position="266"/>
        <end position="283"/>
    </location>
</feature>
<feature type="transmembrane region" description="Helical" evidence="6">
    <location>
        <begin position="178"/>
        <end position="200"/>
    </location>
</feature>
<evidence type="ECO:0000313" key="8">
    <source>
        <dbReference type="EMBL" id="KAG7167551.1"/>
    </source>
</evidence>
<dbReference type="InterPro" id="IPR005828">
    <property type="entry name" value="MFS_sugar_transport-like"/>
</dbReference>
<dbReference type="SUPFAM" id="SSF103473">
    <property type="entry name" value="MFS general substrate transporter"/>
    <property type="match status" value="1"/>
</dbReference>
<dbReference type="GO" id="GO:0022857">
    <property type="term" value="F:transmembrane transporter activity"/>
    <property type="evidence" value="ECO:0007669"/>
    <property type="project" value="InterPro"/>
</dbReference>
<evidence type="ECO:0000256" key="1">
    <source>
        <dbReference type="ARBA" id="ARBA00004141"/>
    </source>
</evidence>
<evidence type="ECO:0000256" key="3">
    <source>
        <dbReference type="ARBA" id="ARBA00022989"/>
    </source>
</evidence>
<dbReference type="EMBL" id="JAHLQT010021643">
    <property type="protein sequence ID" value="KAG7167551.1"/>
    <property type="molecule type" value="Genomic_DNA"/>
</dbReference>